<evidence type="ECO:0000313" key="3">
    <source>
        <dbReference type="Proteomes" id="UP000028521"/>
    </source>
</evidence>
<keyword evidence="1" id="KW-0472">Membrane</keyword>
<feature type="transmembrane region" description="Helical" evidence="1">
    <location>
        <begin position="7"/>
        <end position="27"/>
    </location>
</feature>
<keyword evidence="3" id="KW-1185">Reference proteome</keyword>
<dbReference type="Proteomes" id="UP000028521">
    <property type="component" value="Unassembled WGS sequence"/>
</dbReference>
<feature type="transmembrane region" description="Helical" evidence="1">
    <location>
        <begin position="61"/>
        <end position="79"/>
    </location>
</feature>
<gene>
    <name evidence="2" type="ORF">IA57_03940</name>
</gene>
<sequence>MKILKNPFFIIFGFMACCIYLAPKMALPLPKWIAFYANDFLCMPLVLSISLAAIRYIKKSAAIYVPLRVVLAITTYYAVYFEWIMPKFSSRYTSDPIDILLYFLGAILFVVVQKRLY</sequence>
<dbReference type="STRING" id="1197477.IA57_03940"/>
<keyword evidence="1" id="KW-1133">Transmembrane helix</keyword>
<reference evidence="3" key="2">
    <citation type="submission" date="2014-07" db="EMBL/GenBank/DDBJ databases">
        <title>Genome sequence of Mangrovimonas yunxiaonensis.</title>
        <authorList>
            <person name="Li Y."/>
            <person name="Zheng T."/>
        </authorList>
    </citation>
    <scope>NUCLEOTIDE SEQUENCE [LARGE SCALE GENOMIC DNA]</scope>
    <source>
        <strain evidence="3">LY01</strain>
    </source>
</reference>
<dbReference type="PROSITE" id="PS51257">
    <property type="entry name" value="PROKAR_LIPOPROTEIN"/>
    <property type="match status" value="1"/>
</dbReference>
<feature type="transmembrane region" description="Helical" evidence="1">
    <location>
        <begin position="33"/>
        <end position="54"/>
    </location>
</feature>
<accession>A0A084TMT6</accession>
<dbReference type="eggNOG" id="ENOG5031M2F">
    <property type="taxonomic scope" value="Bacteria"/>
</dbReference>
<organism evidence="2 3">
    <name type="scientific">Mangrovimonas yunxiaonensis</name>
    <dbReference type="NCBI Taxonomy" id="1197477"/>
    <lineage>
        <taxon>Bacteria</taxon>
        <taxon>Pseudomonadati</taxon>
        <taxon>Bacteroidota</taxon>
        <taxon>Flavobacteriia</taxon>
        <taxon>Flavobacteriales</taxon>
        <taxon>Flavobacteriaceae</taxon>
        <taxon>Mangrovimonas</taxon>
    </lineage>
</organism>
<dbReference type="OrthoDB" id="1447802at2"/>
<dbReference type="AlphaFoldDB" id="A0A084TMT6"/>
<evidence type="ECO:0000313" key="2">
    <source>
        <dbReference type="EMBL" id="KFB02022.1"/>
    </source>
</evidence>
<reference evidence="2 3" key="1">
    <citation type="journal article" date="2014" name="Genome Announc.">
        <title>Draft Genome Sequence of the Algicidal Bacterium Mangrovimonas yunxiaonensis Strain LY01.</title>
        <authorList>
            <person name="Li Y."/>
            <person name="Zhu H."/>
            <person name="Li C."/>
            <person name="Zhang H."/>
            <person name="Chen Z."/>
            <person name="Zheng W."/>
            <person name="Xu H."/>
            <person name="Zheng T."/>
        </authorList>
    </citation>
    <scope>NUCLEOTIDE SEQUENCE [LARGE SCALE GENOMIC DNA]</scope>
    <source>
        <strain evidence="2 3">LY01</strain>
    </source>
</reference>
<feature type="transmembrane region" description="Helical" evidence="1">
    <location>
        <begin position="99"/>
        <end position="116"/>
    </location>
</feature>
<comment type="caution">
    <text evidence="2">The sequence shown here is derived from an EMBL/GenBank/DDBJ whole genome shotgun (WGS) entry which is preliminary data.</text>
</comment>
<dbReference type="RefSeq" id="WP_051880968.1">
    <property type="nucleotide sequence ID" value="NZ_BMET01000005.1"/>
</dbReference>
<keyword evidence="1" id="KW-0812">Transmembrane</keyword>
<protein>
    <submittedName>
        <fullName evidence="2">Membrane protein</fullName>
    </submittedName>
</protein>
<evidence type="ECO:0000256" key="1">
    <source>
        <dbReference type="SAM" id="Phobius"/>
    </source>
</evidence>
<proteinExistence type="predicted"/>
<dbReference type="EMBL" id="JPFK01000003">
    <property type="protein sequence ID" value="KFB02022.1"/>
    <property type="molecule type" value="Genomic_DNA"/>
</dbReference>
<name>A0A084TMT6_9FLAO</name>